<protein>
    <submittedName>
        <fullName evidence="1">Uncharacterized protein</fullName>
    </submittedName>
</protein>
<name>A0ABQ5DJX6_9ASTR</name>
<reference evidence="1" key="1">
    <citation type="journal article" date="2022" name="Int. J. Mol. Sci.">
        <title>Draft Genome of Tanacetum Coccineum: Genomic Comparison of Closely Related Tanacetum-Family Plants.</title>
        <authorList>
            <person name="Yamashiro T."/>
            <person name="Shiraishi A."/>
            <person name="Nakayama K."/>
            <person name="Satake H."/>
        </authorList>
    </citation>
    <scope>NUCLEOTIDE SEQUENCE</scope>
</reference>
<proteinExistence type="predicted"/>
<keyword evidence="2" id="KW-1185">Reference proteome</keyword>
<accession>A0ABQ5DJX6</accession>
<evidence type="ECO:0000313" key="2">
    <source>
        <dbReference type="Proteomes" id="UP001151760"/>
    </source>
</evidence>
<reference evidence="1" key="2">
    <citation type="submission" date="2022-01" db="EMBL/GenBank/DDBJ databases">
        <authorList>
            <person name="Yamashiro T."/>
            <person name="Shiraishi A."/>
            <person name="Satake H."/>
            <person name="Nakayama K."/>
        </authorList>
    </citation>
    <scope>NUCLEOTIDE SEQUENCE</scope>
</reference>
<organism evidence="1 2">
    <name type="scientific">Tanacetum coccineum</name>
    <dbReference type="NCBI Taxonomy" id="301880"/>
    <lineage>
        <taxon>Eukaryota</taxon>
        <taxon>Viridiplantae</taxon>
        <taxon>Streptophyta</taxon>
        <taxon>Embryophyta</taxon>
        <taxon>Tracheophyta</taxon>
        <taxon>Spermatophyta</taxon>
        <taxon>Magnoliopsida</taxon>
        <taxon>eudicotyledons</taxon>
        <taxon>Gunneridae</taxon>
        <taxon>Pentapetalae</taxon>
        <taxon>asterids</taxon>
        <taxon>campanulids</taxon>
        <taxon>Asterales</taxon>
        <taxon>Asteraceae</taxon>
        <taxon>Asteroideae</taxon>
        <taxon>Anthemideae</taxon>
        <taxon>Anthemidinae</taxon>
        <taxon>Tanacetum</taxon>
    </lineage>
</organism>
<dbReference type="Proteomes" id="UP001151760">
    <property type="component" value="Unassembled WGS sequence"/>
</dbReference>
<gene>
    <name evidence="1" type="ORF">Tco_0938763</name>
</gene>
<comment type="caution">
    <text evidence="1">The sequence shown here is derived from an EMBL/GenBank/DDBJ whole genome shotgun (WGS) entry which is preliminary data.</text>
</comment>
<evidence type="ECO:0000313" key="1">
    <source>
        <dbReference type="EMBL" id="GJT38898.1"/>
    </source>
</evidence>
<sequence>MEYRVKNEETHGKDFMDKIVVKRADDRAYIFSESHYKYLNKNDIEDICVIWQGVHDYQLGIESYQIKINLTALKLIIPGIEELEPYTIITNHFIGIVYENNKKERRVVNIEELPKIYDVTLNKVLKKVEEINIVARYGFKDPPPNEEHKEVMEFFEEEIKEHVRFIRKMRRWESFVNGRPLLSLRDHPK</sequence>
<dbReference type="EMBL" id="BQNB010015342">
    <property type="protein sequence ID" value="GJT38898.1"/>
    <property type="molecule type" value="Genomic_DNA"/>
</dbReference>